<evidence type="ECO:0000256" key="8">
    <source>
        <dbReference type="ARBA" id="ARBA00023605"/>
    </source>
</evidence>
<dbReference type="SUPFAM" id="SSF50978">
    <property type="entry name" value="WD40 repeat-like"/>
    <property type="match status" value="1"/>
</dbReference>
<accession>A0A814DPR3</accession>
<keyword evidence="7" id="KW-0966">Cell projection</keyword>
<evidence type="ECO:0000256" key="4">
    <source>
        <dbReference type="ARBA" id="ARBA00022737"/>
    </source>
</evidence>
<evidence type="ECO:0000313" key="14">
    <source>
        <dbReference type="EMBL" id="CAF0966728.1"/>
    </source>
</evidence>
<evidence type="ECO:0000256" key="6">
    <source>
        <dbReference type="ARBA" id="ARBA00023212"/>
    </source>
</evidence>
<feature type="region of interest" description="Disordered" evidence="12">
    <location>
        <begin position="1024"/>
        <end position="1044"/>
    </location>
</feature>
<dbReference type="Pfam" id="PF25828">
    <property type="entry name" value="CC_Cfap43"/>
    <property type="match status" value="1"/>
</dbReference>
<dbReference type="InterPro" id="IPR036322">
    <property type="entry name" value="WD40_repeat_dom_sf"/>
</dbReference>
<keyword evidence="6" id="KW-0206">Cytoskeleton</keyword>
<evidence type="ECO:0000256" key="3">
    <source>
        <dbReference type="ARBA" id="ARBA00022574"/>
    </source>
</evidence>
<dbReference type="PROSITE" id="PS50082">
    <property type="entry name" value="WD_REPEATS_2"/>
    <property type="match status" value="1"/>
</dbReference>
<organism evidence="13 15">
    <name type="scientific">Adineta steineri</name>
    <dbReference type="NCBI Taxonomy" id="433720"/>
    <lineage>
        <taxon>Eukaryota</taxon>
        <taxon>Metazoa</taxon>
        <taxon>Spiralia</taxon>
        <taxon>Gnathifera</taxon>
        <taxon>Rotifera</taxon>
        <taxon>Eurotatoria</taxon>
        <taxon>Bdelloidea</taxon>
        <taxon>Adinetida</taxon>
        <taxon>Adinetidae</taxon>
        <taxon>Adineta</taxon>
    </lineage>
</organism>
<dbReference type="PANTHER" id="PTHR14885:SF1">
    <property type="entry name" value="CILIA- AND FLAGELLA-ASSOCIATED PROTEIN 43"/>
    <property type="match status" value="1"/>
</dbReference>
<dbReference type="OrthoDB" id="535167at2759"/>
<evidence type="ECO:0000256" key="11">
    <source>
        <dbReference type="SAM" id="Coils"/>
    </source>
</evidence>
<feature type="coiled-coil region" evidence="11">
    <location>
        <begin position="1230"/>
        <end position="1264"/>
    </location>
</feature>
<dbReference type="Proteomes" id="UP000663832">
    <property type="component" value="Unassembled WGS sequence"/>
</dbReference>
<evidence type="ECO:0000256" key="10">
    <source>
        <dbReference type="PROSITE-ProRule" id="PRU00221"/>
    </source>
</evidence>
<evidence type="ECO:0000256" key="5">
    <source>
        <dbReference type="ARBA" id="ARBA00023054"/>
    </source>
</evidence>
<keyword evidence="3 10" id="KW-0853">WD repeat</keyword>
<dbReference type="PANTHER" id="PTHR14885">
    <property type="entry name" value="CILIA- AND FLAGELLA-ASSOCIATED PROTEIN 43-RELATED"/>
    <property type="match status" value="1"/>
</dbReference>
<feature type="coiled-coil region" evidence="11">
    <location>
        <begin position="1310"/>
        <end position="1359"/>
    </location>
</feature>
<reference evidence="13" key="1">
    <citation type="submission" date="2021-02" db="EMBL/GenBank/DDBJ databases">
        <authorList>
            <person name="Nowell W R."/>
        </authorList>
    </citation>
    <scope>NUCLEOTIDE SEQUENCE</scope>
</reference>
<name>A0A814DPR3_9BILA</name>
<keyword evidence="5 11" id="KW-0175">Coiled coil</keyword>
<keyword evidence="15" id="KW-1185">Reference proteome</keyword>
<dbReference type="GO" id="GO:0003341">
    <property type="term" value="P:cilium movement"/>
    <property type="evidence" value="ECO:0007669"/>
    <property type="project" value="UniProtKB-ARBA"/>
</dbReference>
<keyword evidence="2" id="KW-0963">Cytoplasm</keyword>
<dbReference type="GO" id="GO:0060271">
    <property type="term" value="P:cilium assembly"/>
    <property type="evidence" value="ECO:0007669"/>
    <property type="project" value="TreeGrafter"/>
</dbReference>
<dbReference type="GO" id="GO:0005930">
    <property type="term" value="C:axoneme"/>
    <property type="evidence" value="ECO:0007669"/>
    <property type="project" value="UniProtKB-SubCell"/>
</dbReference>
<feature type="coiled-coil region" evidence="11">
    <location>
        <begin position="1408"/>
        <end position="1470"/>
    </location>
</feature>
<dbReference type="SMART" id="SM00320">
    <property type="entry name" value="WD40"/>
    <property type="match status" value="4"/>
</dbReference>
<feature type="region of interest" description="Disordered" evidence="12">
    <location>
        <begin position="567"/>
        <end position="592"/>
    </location>
</feature>
<evidence type="ECO:0000256" key="1">
    <source>
        <dbReference type="ARBA" id="ARBA00004430"/>
    </source>
</evidence>
<dbReference type="Gene3D" id="2.130.10.10">
    <property type="entry name" value="YVTN repeat-like/Quinoprotein amine dehydrogenase"/>
    <property type="match status" value="2"/>
</dbReference>
<dbReference type="EMBL" id="CAJNOM010000063">
    <property type="protein sequence ID" value="CAF0960018.1"/>
    <property type="molecule type" value="Genomic_DNA"/>
</dbReference>
<gene>
    <name evidence="14" type="ORF">BJG266_LOCUS14115</name>
    <name evidence="13" type="ORF">QVE165_LOCUS12702</name>
</gene>
<feature type="repeat" description="WD" evidence="10">
    <location>
        <begin position="502"/>
        <end position="543"/>
    </location>
</feature>
<comment type="caution">
    <text evidence="13">The sequence shown here is derived from an EMBL/GenBank/DDBJ whole genome shotgun (WGS) entry which is preliminary data.</text>
</comment>
<evidence type="ECO:0000256" key="7">
    <source>
        <dbReference type="ARBA" id="ARBA00023273"/>
    </source>
</evidence>
<keyword evidence="4" id="KW-0677">Repeat</keyword>
<dbReference type="Proteomes" id="UP000663877">
    <property type="component" value="Unassembled WGS sequence"/>
</dbReference>
<evidence type="ECO:0000313" key="13">
    <source>
        <dbReference type="EMBL" id="CAF0960018.1"/>
    </source>
</evidence>
<evidence type="ECO:0000256" key="12">
    <source>
        <dbReference type="SAM" id="MobiDB-lite"/>
    </source>
</evidence>
<feature type="compositionally biased region" description="Basic and acidic residues" evidence="12">
    <location>
        <begin position="577"/>
        <end position="592"/>
    </location>
</feature>
<proteinExistence type="inferred from homology"/>
<sequence length="1741" mass="202261">MAVRAHRLQSAKPLTLSRWWSSGYHGQPIAFADPTVIFYAIDDGLRFHDFLDEDYPKSQTFQANGIGVGVIAGNADTHLFAYADYQKSPIIHLHEYPSLNEIKQFKGGAEFEYTALEFSATDELLSLSTAPDYLLTIWNWRTGIKLAQCETTKKQLVEISFNPNSWFDIGILYSDQINFYTCERRSDKYVLFERQLPLELFNQTIAHNQPTHQQTKKEQSDSVNIADVIRHFPSRFSFTLVDSTIGIDQGTSVKLVAFDTENEEAFQTYIDEKIEHVATSFCWGDKGYVFIGTAADSLIQVVLQFDRDRQPFRTTHFADESTMKAQGSIGMFKKMGLHQHGLFCAGADSIIRLITFENQDATLQEATNVNDIIELKSKLSSIKFNQNYTNLFICSTKGINIIDLLTMEQKPVVIVPTALGKIVDVTILSPASELVITVRDTGALEAWSISDGSRKYFTQIDNAKISHVVASPVLPLIVVTSTTGIFYVFEIHNDGFRLIHRVRVHSNDVRCIKFNSRGTLLVSAGIDNSLFFMEIKSEETSAEDIFQIIYRTDLDGEPFALDLDEFDNQRNNSTDSNEPHADNDDEHNEHYKDKLNETRIMVALTTKTEKHGRFLIIDFDWQQHRESRAASLGDYFINDSTTKIITKTFFAIHETIEDFLITAKNQLITMGGKTLRMCRIPEESGKNKVERRGRRGLGKLISVEAQDSLAGLPSAGGHLYKNKAIPSWIIGMSRDGIMSIIRASNMAVESSIPAHTLLSGGCHKSAWSVDSKYIVSIAEDSSIAVYQTKYAGRLTSRGGHASDDYNRKMRNLTHLTSFKNTRSSLFERIHDRFKDYETKFQEVNMTPPSPPKEDSSWTQLKEYETTLQNLDAHLTSKIEIRNELDHIRQEIRDLMTVNDKREDKARLDQREFDLDSEEQERQRKERDAMVVKVRDETITENLKRLMKREVIKQQCWDAMTVKGRCIEGIVNPNRKQVTPIAVENYPLVPRSLDELEYIRQVIERRRIEIGERKIRRQILTENSNAQEAKREEPAVGENDEEQREQIKQSTALLGSVSNEFQVDTSVLYSQFELYTHEQKWTQIVLINDLIYKIKEAFNKEFENIYQRKSQELAKIRERNIRIKQINSDLDDTTPVWEPDLTEKEKPQLLFEVKDSEIKVERYYTPEQLRLLEEQRLNEERRREMERLDNWRERGLIDMMNGVLQVRREDELKKEIPKPAFALEKPEEEWTETEKQAYQQYLQKVKEQQEEREKLRKVLTAESSKINEQITESCLAFDQVLSQLHRRRITAQTAVIEEELKISRIVYSLVKDQLIEELEQIYENRAKLVETKVQELELSKRALEDAVVKVDAEKRQLKSEDTFDKQFPREFADVPSTLQDPLKRLLAKRAKVKQAKTADDLNPYSARQMRLIELELERIQAEADAFTNAPPNIVRTVWERFVDFRKKRTELDRELRQQEQEEIMIKNLKNLRDGELTHKSTEFDQLQSLLITTKDARIDDMVDLYVQIVLKQGQVEIEEKPAENPPNQYRNNDVELIHRREVEDLNESIIESANYKIRQMDKSKGVINEIQSNTWEKEKLIYEIADLKQRAQDITYLKVTRNIQEYLACRNDASFESQKQRELQMLEATIEKMRQRFDEQQMIKDNELQKLQHDNLSIANITLAVDEALQNANVNLYERKNIIDQRIIEQSKADQQERIHQVVRRRRLVDLAKAQAQEVAYLRAEVERLRMKTFPALVQIEH</sequence>
<feature type="coiled-coil region" evidence="11">
    <location>
        <begin position="1615"/>
        <end position="1642"/>
    </location>
</feature>
<dbReference type="EMBL" id="CAJNOI010000058">
    <property type="protein sequence ID" value="CAF0966728.1"/>
    <property type="molecule type" value="Genomic_DNA"/>
</dbReference>
<comment type="subcellular location">
    <subcellularLocation>
        <location evidence="1">Cytoplasm</location>
        <location evidence="1">Cytoskeleton</location>
        <location evidence="1">Cilium axoneme</location>
    </subcellularLocation>
</comment>
<evidence type="ECO:0000313" key="15">
    <source>
        <dbReference type="Proteomes" id="UP000663832"/>
    </source>
</evidence>
<evidence type="ECO:0000256" key="2">
    <source>
        <dbReference type="ARBA" id="ARBA00022490"/>
    </source>
</evidence>
<evidence type="ECO:0000256" key="9">
    <source>
        <dbReference type="ARBA" id="ARBA00023662"/>
    </source>
</evidence>
<protein>
    <recommendedName>
        <fullName evidence="9">Cilia- and flagella-associated protein 43</fullName>
    </recommendedName>
</protein>
<comment type="similarity">
    <text evidence="8">Belongs to the CFAP43 family.</text>
</comment>
<dbReference type="InterPro" id="IPR015943">
    <property type="entry name" value="WD40/YVTN_repeat-like_dom_sf"/>
</dbReference>
<dbReference type="InterPro" id="IPR001680">
    <property type="entry name" value="WD40_rpt"/>
</dbReference>